<dbReference type="RefSeq" id="WP_032757429.1">
    <property type="nucleotide sequence ID" value="NZ_JBEPCA010000017.1"/>
</dbReference>
<accession>A0A7J0CYE2</accession>
<reference evidence="1 2" key="1">
    <citation type="submission" date="2020-05" db="EMBL/GenBank/DDBJ databases">
        <title>Whole genome shotgun sequence of Streptomyces microflavus NBRC 13062.</title>
        <authorList>
            <person name="Komaki H."/>
            <person name="Tamura T."/>
        </authorList>
    </citation>
    <scope>NUCLEOTIDE SEQUENCE [LARGE SCALE GENOMIC DNA]</scope>
    <source>
        <strain evidence="1 2">NBRC 13062</strain>
    </source>
</reference>
<dbReference type="EMBL" id="BLWD01000001">
    <property type="protein sequence ID" value="GFN07541.1"/>
    <property type="molecule type" value="Genomic_DNA"/>
</dbReference>
<evidence type="ECO:0000313" key="1">
    <source>
        <dbReference type="EMBL" id="GFN07541.1"/>
    </source>
</evidence>
<dbReference type="Proteomes" id="UP000498740">
    <property type="component" value="Unassembled WGS sequence"/>
</dbReference>
<evidence type="ECO:0000313" key="2">
    <source>
        <dbReference type="Proteomes" id="UP000498740"/>
    </source>
</evidence>
<proteinExistence type="predicted"/>
<dbReference type="AlphaFoldDB" id="A0A7J0CYE2"/>
<organism evidence="1 2">
    <name type="scientific">Streptomyces microflavus</name>
    <name type="common">Streptomyces lipmanii</name>
    <dbReference type="NCBI Taxonomy" id="1919"/>
    <lineage>
        <taxon>Bacteria</taxon>
        <taxon>Bacillati</taxon>
        <taxon>Actinomycetota</taxon>
        <taxon>Actinomycetes</taxon>
        <taxon>Kitasatosporales</taxon>
        <taxon>Streptomycetaceae</taxon>
        <taxon>Streptomyces</taxon>
    </lineage>
</organism>
<name>A0A7J0CYE2_STRMI</name>
<protein>
    <submittedName>
        <fullName evidence="1">Uncharacterized protein</fullName>
    </submittedName>
</protein>
<gene>
    <name evidence="1" type="ORF">Smic_60970</name>
</gene>
<sequence>MAGLTIRVYTYDPATRETREVSEREWSFDSMPDGSPIDTRWPLCQCRRCKGEGTPGELRRQRA</sequence>
<comment type="caution">
    <text evidence="1">The sequence shown here is derived from an EMBL/GenBank/DDBJ whole genome shotgun (WGS) entry which is preliminary data.</text>
</comment>